<evidence type="ECO:0000313" key="2">
    <source>
        <dbReference type="Proteomes" id="UP000578531"/>
    </source>
</evidence>
<accession>A0A8H6CQA7</accession>
<dbReference type="EMBL" id="JACCJC010000082">
    <property type="protein sequence ID" value="KAF6227714.1"/>
    <property type="molecule type" value="Genomic_DNA"/>
</dbReference>
<dbReference type="GeneID" id="59293681"/>
<organism evidence="1 2">
    <name type="scientific">Letharia columbiana</name>
    <dbReference type="NCBI Taxonomy" id="112416"/>
    <lineage>
        <taxon>Eukaryota</taxon>
        <taxon>Fungi</taxon>
        <taxon>Dikarya</taxon>
        <taxon>Ascomycota</taxon>
        <taxon>Pezizomycotina</taxon>
        <taxon>Lecanoromycetes</taxon>
        <taxon>OSLEUM clade</taxon>
        <taxon>Lecanoromycetidae</taxon>
        <taxon>Lecanorales</taxon>
        <taxon>Lecanorineae</taxon>
        <taxon>Parmeliaceae</taxon>
        <taxon>Letharia</taxon>
    </lineage>
</organism>
<evidence type="ECO:0008006" key="3">
    <source>
        <dbReference type="Google" id="ProtNLM"/>
    </source>
</evidence>
<dbReference type="Proteomes" id="UP000578531">
    <property type="component" value="Unassembled WGS sequence"/>
</dbReference>
<dbReference type="OrthoDB" id="341259at2759"/>
<dbReference type="AlphaFoldDB" id="A0A8H6CQA7"/>
<name>A0A8H6CQA7_9LECA</name>
<protein>
    <recommendedName>
        <fullName evidence="3">Fungal N-terminal domain-containing protein</fullName>
    </recommendedName>
</protein>
<reference evidence="1 2" key="1">
    <citation type="journal article" date="2020" name="Genomics">
        <title>Complete, high-quality genomes from long-read metagenomic sequencing of two wolf lichen thalli reveals enigmatic genome architecture.</title>
        <authorList>
            <person name="McKenzie S.K."/>
            <person name="Walston R.F."/>
            <person name="Allen J.L."/>
        </authorList>
    </citation>
    <scope>NUCLEOTIDE SEQUENCE [LARGE SCALE GENOMIC DNA]</scope>
    <source>
        <strain evidence="1">WasteWater2</strain>
    </source>
</reference>
<sequence>MADPFSTVAAVVSLADVMIRACGGISNFVVDLRDAPNAVQHSRQILQNVHSVLENLRLYVIEYGSSKLFIEQHQLLAEIVKKELLDIHTELDLLHQFLSSSGTQGKISQRLKWVLDDK</sequence>
<dbReference type="RefSeq" id="XP_037159205.1">
    <property type="nucleotide sequence ID" value="XM_037313917.1"/>
</dbReference>
<gene>
    <name evidence="1" type="ORF">HO173_012044</name>
</gene>
<keyword evidence="2" id="KW-1185">Reference proteome</keyword>
<evidence type="ECO:0000313" key="1">
    <source>
        <dbReference type="EMBL" id="KAF6227714.1"/>
    </source>
</evidence>
<proteinExistence type="predicted"/>
<comment type="caution">
    <text evidence="1">The sequence shown here is derived from an EMBL/GenBank/DDBJ whole genome shotgun (WGS) entry which is preliminary data.</text>
</comment>